<proteinExistence type="inferred from homology"/>
<dbReference type="PANTHER" id="PTHR34390:SF2">
    <property type="entry name" value="SUCCINATE TRANSPORTER SUBUNIT YJJP-RELATED"/>
    <property type="match status" value="1"/>
</dbReference>
<dbReference type="GeneID" id="60853403"/>
<name>A0A0A7FVG4_9CLOT</name>
<dbReference type="HOGENOM" id="CLU_070277_0_0_9"/>
<keyword evidence="2" id="KW-1003">Cell membrane</keyword>
<keyword evidence="10" id="KW-1185">Reference proteome</keyword>
<feature type="transmembrane region" description="Helical" evidence="7">
    <location>
        <begin position="164"/>
        <end position="187"/>
    </location>
</feature>
<dbReference type="AlphaFoldDB" id="A0A0A7FVG4"/>
<evidence type="ECO:0000256" key="4">
    <source>
        <dbReference type="ARBA" id="ARBA00022989"/>
    </source>
</evidence>
<dbReference type="EMBL" id="CP006905">
    <property type="protein sequence ID" value="AIY83617.1"/>
    <property type="molecule type" value="Genomic_DNA"/>
</dbReference>
<comment type="similarity">
    <text evidence="6">Belongs to the ThrE exporter (TC 2.A.79) family.</text>
</comment>
<evidence type="ECO:0000256" key="5">
    <source>
        <dbReference type="ARBA" id="ARBA00023136"/>
    </source>
</evidence>
<feature type="transmembrane region" description="Helical" evidence="7">
    <location>
        <begin position="227"/>
        <end position="248"/>
    </location>
</feature>
<dbReference type="InterPro" id="IPR010619">
    <property type="entry name" value="ThrE-like_N"/>
</dbReference>
<keyword evidence="4 7" id="KW-1133">Transmembrane helix</keyword>
<feature type="transmembrane region" description="Helical" evidence="7">
    <location>
        <begin position="193"/>
        <end position="215"/>
    </location>
</feature>
<protein>
    <recommendedName>
        <fullName evidence="8">Threonine/serine exporter-like N-terminal domain-containing protein</fullName>
    </recommendedName>
</protein>
<dbReference type="GO" id="GO:0022857">
    <property type="term" value="F:transmembrane transporter activity"/>
    <property type="evidence" value="ECO:0007669"/>
    <property type="project" value="InterPro"/>
</dbReference>
<keyword evidence="3 7" id="KW-0812">Transmembrane</keyword>
<dbReference type="InterPro" id="IPR050539">
    <property type="entry name" value="ThrE_Dicarb/AminoAcid_Exp"/>
</dbReference>
<dbReference type="KEGG" id="cbv:U729_2938"/>
<keyword evidence="5 7" id="KW-0472">Membrane</keyword>
<evidence type="ECO:0000256" key="7">
    <source>
        <dbReference type="SAM" id="Phobius"/>
    </source>
</evidence>
<organism evidence="9 10">
    <name type="scientific">Clostridium baratii str. Sullivan</name>
    <dbReference type="NCBI Taxonomy" id="1415775"/>
    <lineage>
        <taxon>Bacteria</taxon>
        <taxon>Bacillati</taxon>
        <taxon>Bacillota</taxon>
        <taxon>Clostridia</taxon>
        <taxon>Eubacteriales</taxon>
        <taxon>Clostridiaceae</taxon>
        <taxon>Clostridium</taxon>
    </lineage>
</organism>
<gene>
    <name evidence="9" type="ORF">U729_2938</name>
</gene>
<dbReference type="Pfam" id="PF06738">
    <property type="entry name" value="ThrE"/>
    <property type="match status" value="1"/>
</dbReference>
<dbReference type="Proteomes" id="UP000030635">
    <property type="component" value="Chromosome"/>
</dbReference>
<evidence type="ECO:0000313" key="9">
    <source>
        <dbReference type="EMBL" id="AIY83617.1"/>
    </source>
</evidence>
<dbReference type="GO" id="GO:0015744">
    <property type="term" value="P:succinate transport"/>
    <property type="evidence" value="ECO:0007669"/>
    <property type="project" value="TreeGrafter"/>
</dbReference>
<reference evidence="9 10" key="1">
    <citation type="journal article" date="2015" name="Infect. Genet. Evol.">
        <title>Genomic sequences of six botulinum neurotoxin-producing strains representing three clostridial species illustrate the mobility and diversity of botulinum neurotoxin genes.</title>
        <authorList>
            <person name="Smith T.J."/>
            <person name="Hill K.K."/>
            <person name="Xie G."/>
            <person name="Foley B.T."/>
            <person name="Williamson C.H."/>
            <person name="Foster J.T."/>
            <person name="Johnson S.L."/>
            <person name="Chertkov O."/>
            <person name="Teshima H."/>
            <person name="Gibbons H.S."/>
            <person name="Johnsky L.A."/>
            <person name="Karavis M.A."/>
            <person name="Smith L.A."/>
        </authorList>
    </citation>
    <scope>NUCLEOTIDE SEQUENCE [LARGE SCALE GENOMIC DNA]</scope>
    <source>
        <strain evidence="9">Sullivan</strain>
    </source>
</reference>
<dbReference type="GO" id="GO:0005886">
    <property type="term" value="C:plasma membrane"/>
    <property type="evidence" value="ECO:0007669"/>
    <property type="project" value="UniProtKB-SubCell"/>
</dbReference>
<evidence type="ECO:0000256" key="6">
    <source>
        <dbReference type="ARBA" id="ARBA00034125"/>
    </source>
</evidence>
<evidence type="ECO:0000256" key="1">
    <source>
        <dbReference type="ARBA" id="ARBA00004651"/>
    </source>
</evidence>
<feature type="transmembrane region" description="Helical" evidence="7">
    <location>
        <begin position="112"/>
        <end position="133"/>
    </location>
</feature>
<feature type="domain" description="Threonine/serine exporter-like N-terminal" evidence="8">
    <location>
        <begin position="10"/>
        <end position="246"/>
    </location>
</feature>
<dbReference type="STRING" id="1561.NPD11_89"/>
<dbReference type="eggNOG" id="COG2966">
    <property type="taxonomic scope" value="Bacteria"/>
</dbReference>
<sequence>MDINKLLHLSTYAGKVMLQSGAEIYRVEETICKICESYDIDEASSFVTPTGIMVSICYNNQTYSFIQRVTVGGVDLHKIERINDLSRRIAAIKPSFDLIEDELREINNTPRYSYSFTLFASALAAGCFCYLFGGNIYDSIAAFLIGIIIKILAIEFEKMSLNEFFVNTICAGAAAISAILFLNLGFVTNIDNTIIGAIMLLVPGLAITNAIRDIIAGDYLAGIIKTSEAFLVAIAIAVGTGGVISFWLNVLGGV</sequence>
<comment type="subcellular location">
    <subcellularLocation>
        <location evidence="1">Cell membrane</location>
        <topology evidence="1">Multi-pass membrane protein</topology>
    </subcellularLocation>
</comment>
<evidence type="ECO:0000259" key="8">
    <source>
        <dbReference type="Pfam" id="PF06738"/>
    </source>
</evidence>
<evidence type="ECO:0000256" key="3">
    <source>
        <dbReference type="ARBA" id="ARBA00022692"/>
    </source>
</evidence>
<evidence type="ECO:0000313" key="10">
    <source>
        <dbReference type="Proteomes" id="UP000030635"/>
    </source>
</evidence>
<evidence type="ECO:0000256" key="2">
    <source>
        <dbReference type="ARBA" id="ARBA00022475"/>
    </source>
</evidence>
<dbReference type="RefSeq" id="WP_039316287.1">
    <property type="nucleotide sequence ID" value="NZ_CP006905.1"/>
</dbReference>
<dbReference type="PANTHER" id="PTHR34390">
    <property type="entry name" value="UPF0442 PROTEIN YJJB-RELATED"/>
    <property type="match status" value="1"/>
</dbReference>
<accession>A0A0A7FVG4</accession>
<dbReference type="OrthoDB" id="9813917at2"/>